<keyword evidence="5" id="KW-1185">Reference proteome</keyword>
<dbReference type="Proteomes" id="UP000030752">
    <property type="component" value="Unassembled WGS sequence"/>
</dbReference>
<evidence type="ECO:0000313" key="4">
    <source>
        <dbReference type="EMBL" id="ETN40114.1"/>
    </source>
</evidence>
<evidence type="ECO:0000256" key="2">
    <source>
        <dbReference type="SAM" id="MobiDB-lite"/>
    </source>
</evidence>
<dbReference type="PANTHER" id="PTHR12210">
    <property type="entry name" value="DULLARD PROTEIN PHOSPHATASE"/>
    <property type="match status" value="1"/>
</dbReference>
<dbReference type="InterPro" id="IPR023214">
    <property type="entry name" value="HAD_sf"/>
</dbReference>
<keyword evidence="1" id="KW-0813">Transport</keyword>
<dbReference type="HOGENOM" id="CLU_490902_0_0_1"/>
<keyword evidence="1" id="KW-0653">Protein transport</keyword>
<dbReference type="AlphaFoldDB" id="W2RWN5"/>
<dbReference type="Gene3D" id="3.40.50.1000">
    <property type="entry name" value="HAD superfamily/HAD-like"/>
    <property type="match status" value="1"/>
</dbReference>
<evidence type="ECO:0000313" key="5">
    <source>
        <dbReference type="Proteomes" id="UP000030752"/>
    </source>
</evidence>
<gene>
    <name evidence="4" type="ORF">HMPREF1541_04389</name>
</gene>
<dbReference type="SMART" id="SM00577">
    <property type="entry name" value="CPDc"/>
    <property type="match status" value="1"/>
</dbReference>
<dbReference type="GO" id="GO:0015031">
    <property type="term" value="P:protein transport"/>
    <property type="evidence" value="ECO:0007669"/>
    <property type="project" value="UniProtKB-KW"/>
</dbReference>
<dbReference type="VEuPathDB" id="FungiDB:HMPREF1541_04389"/>
<keyword evidence="1" id="KW-0496">Mitochondrion</keyword>
<keyword evidence="1" id="KW-0809">Transit peptide</keyword>
<proteinExistence type="inferred from homology"/>
<comment type="subcellular location">
    <subcellularLocation>
        <location evidence="1">Mitochondrion inner membrane</location>
        <topology evidence="1">Single-pass membrane protein</topology>
    </subcellularLocation>
</comment>
<dbReference type="InterPro" id="IPR004274">
    <property type="entry name" value="FCP1_dom"/>
</dbReference>
<dbReference type="SUPFAM" id="SSF56784">
    <property type="entry name" value="HAD-like"/>
    <property type="match status" value="1"/>
</dbReference>
<accession>W2RWN5</accession>
<feature type="compositionally biased region" description="Polar residues" evidence="2">
    <location>
        <begin position="95"/>
        <end position="131"/>
    </location>
</feature>
<reference evidence="4 5" key="1">
    <citation type="submission" date="2013-03" db="EMBL/GenBank/DDBJ databases">
        <title>The Genome Sequence of Phialophora europaea CBS 101466.</title>
        <authorList>
            <consortium name="The Broad Institute Genomics Platform"/>
            <person name="Cuomo C."/>
            <person name="de Hoog S."/>
            <person name="Gorbushina A."/>
            <person name="Walker B."/>
            <person name="Young S.K."/>
            <person name="Zeng Q."/>
            <person name="Gargeya S."/>
            <person name="Fitzgerald M."/>
            <person name="Haas B."/>
            <person name="Abouelleil A."/>
            <person name="Allen A.W."/>
            <person name="Alvarado L."/>
            <person name="Arachchi H.M."/>
            <person name="Berlin A.M."/>
            <person name="Chapman S.B."/>
            <person name="Gainer-Dewar J."/>
            <person name="Goldberg J."/>
            <person name="Griggs A."/>
            <person name="Gujja S."/>
            <person name="Hansen M."/>
            <person name="Howarth C."/>
            <person name="Imamovic A."/>
            <person name="Ireland A."/>
            <person name="Larimer J."/>
            <person name="McCowan C."/>
            <person name="Murphy C."/>
            <person name="Pearson M."/>
            <person name="Poon T.W."/>
            <person name="Priest M."/>
            <person name="Roberts A."/>
            <person name="Saif S."/>
            <person name="Shea T."/>
            <person name="Sisk P."/>
            <person name="Sykes S."/>
            <person name="Wortman J."/>
            <person name="Nusbaum C."/>
            <person name="Birren B."/>
        </authorList>
    </citation>
    <scope>NUCLEOTIDE SEQUENCE [LARGE SCALE GENOMIC DNA]</scope>
    <source>
        <strain evidence="4 5">CBS 101466</strain>
    </source>
</reference>
<feature type="region of interest" description="Disordered" evidence="2">
    <location>
        <begin position="181"/>
        <end position="206"/>
    </location>
</feature>
<dbReference type="InParanoid" id="W2RWN5"/>
<keyword evidence="1" id="KW-0811">Translocation</keyword>
<dbReference type="GO" id="GO:0005744">
    <property type="term" value="C:TIM23 mitochondrial import inner membrane translocase complex"/>
    <property type="evidence" value="ECO:0007669"/>
    <property type="project" value="UniProtKB-UniRule"/>
</dbReference>
<evidence type="ECO:0000259" key="3">
    <source>
        <dbReference type="PROSITE" id="PS50969"/>
    </source>
</evidence>
<comment type="subunit">
    <text evidence="1">Component of the TIM23 complex.</text>
</comment>
<dbReference type="InterPro" id="IPR050365">
    <property type="entry name" value="TIM50"/>
</dbReference>
<feature type="region of interest" description="Disordered" evidence="2">
    <location>
        <begin position="450"/>
        <end position="555"/>
    </location>
</feature>
<dbReference type="PROSITE" id="PS50969">
    <property type="entry name" value="FCP1"/>
    <property type="match status" value="1"/>
</dbReference>
<sequence>MGQKKKPQAAPAGPRTSANPFRPAGDHYAPDATQKPASYHPNVSHNPVEAYRNNHPAQWGPPAPTPWGYNNHAPALPIAHGRRQNPQSKELAPHTTWSTQQNHGLSGPQTGVSLAMPQQTNIRPQAQSFQPGQRIDKSSRHSLRSSQSRPITSAVANHIVQSIETDAVPQHRTRQLPIRIAAPRDDRSRKATPRREPTPINTTIEPVPVPKASIAYMKRAQDVTEKLHSPRKLLVLLDLNGTLVYRHGSRRQFSVKRPGVDRLLEYLFGNHAVVIFTSATQRSAEKMAQELLTPQQYGQLITICAREHLGLKPEQFHNKVQVYKNLNTVWRAKEVRQSASEEGHLWDMTNTILIDDSVVKAKSHPHNLLQVPEFMHPEFNSKKAQKKWTDAEIKVMHSVEKKLEELKSCSNVACQIRKWQEGQDPFPGAVGERIDEGVLNAIQEEAVQVPQKSSDIAAKYPTPASIGQSDNGSSVDEEDGDYDPQQWQGVKLPTPSAEDSVDESRSRKDVAMRWKSKTPSSSKTMKSERVVNEVVRSPSPVTEKHFSWLSYGKET</sequence>
<dbReference type="eggNOG" id="KOG1605">
    <property type="taxonomic scope" value="Eukaryota"/>
</dbReference>
<dbReference type="Pfam" id="PF03031">
    <property type="entry name" value="NIF"/>
    <property type="match status" value="1"/>
</dbReference>
<comment type="similarity">
    <text evidence="1">Belongs to the TIM50 family.</text>
</comment>
<dbReference type="OrthoDB" id="1711508at2759"/>
<dbReference type="GeneID" id="19971728"/>
<dbReference type="InterPro" id="IPR036412">
    <property type="entry name" value="HAD-like_sf"/>
</dbReference>
<name>W2RWN5_CYPE1</name>
<feature type="region of interest" description="Disordered" evidence="2">
    <location>
        <begin position="1"/>
        <end position="150"/>
    </location>
</feature>
<organism evidence="4 5">
    <name type="scientific">Cyphellophora europaea (strain CBS 101466)</name>
    <name type="common">Phialophora europaea</name>
    <dbReference type="NCBI Taxonomy" id="1220924"/>
    <lineage>
        <taxon>Eukaryota</taxon>
        <taxon>Fungi</taxon>
        <taxon>Dikarya</taxon>
        <taxon>Ascomycota</taxon>
        <taxon>Pezizomycotina</taxon>
        <taxon>Eurotiomycetes</taxon>
        <taxon>Chaetothyriomycetidae</taxon>
        <taxon>Chaetothyriales</taxon>
        <taxon>Cyphellophoraceae</taxon>
        <taxon>Cyphellophora</taxon>
    </lineage>
</organism>
<feature type="compositionally biased region" description="Polar residues" evidence="2">
    <location>
        <begin position="465"/>
        <end position="474"/>
    </location>
</feature>
<evidence type="ECO:0000256" key="1">
    <source>
        <dbReference type="RuleBase" id="RU365079"/>
    </source>
</evidence>
<comment type="function">
    <text evidence="1">Essential component of the TIM23 complex, a complex that mediates the translocation of transit peptide-containing proteins across the mitochondrial inner membrane.</text>
</comment>
<feature type="domain" description="FCP1 homology" evidence="3">
    <location>
        <begin position="228"/>
        <end position="399"/>
    </location>
</feature>
<dbReference type="EMBL" id="KB822720">
    <property type="protein sequence ID" value="ETN40114.1"/>
    <property type="molecule type" value="Genomic_DNA"/>
</dbReference>
<dbReference type="STRING" id="1220924.W2RWN5"/>
<protein>
    <recommendedName>
        <fullName evidence="1">Mitochondrial import inner membrane translocase subunit TIM50</fullName>
    </recommendedName>
</protein>
<feature type="compositionally biased region" description="Basic and acidic residues" evidence="2">
    <location>
        <begin position="182"/>
        <end position="197"/>
    </location>
</feature>
<feature type="compositionally biased region" description="Basic and acidic residues" evidence="2">
    <location>
        <begin position="502"/>
        <end position="512"/>
    </location>
</feature>
<dbReference type="RefSeq" id="XP_008716957.1">
    <property type="nucleotide sequence ID" value="XM_008718735.1"/>
</dbReference>